<dbReference type="NCBIfam" id="TIGR02098">
    <property type="entry name" value="MJ0042_CXXC"/>
    <property type="match status" value="1"/>
</dbReference>
<keyword evidence="2" id="KW-0472">Membrane</keyword>
<evidence type="ECO:0000256" key="1">
    <source>
        <dbReference type="SAM" id="MobiDB-lite"/>
    </source>
</evidence>
<sequence length="444" mass="49421">MSELLVTQCPYCQTRFRLSQEQLNAAAGNVRCGACLKVFNAVSSGNLQPVAGPASGAAPDHLDTSAPPIRQGSLLIHDDLEFDDLDLQALGLDESLVDEVNPPQMIQEFSLDLDPVESESSTDDPEIEPENEAENYPNPPSDEPEAAQTDPYLDLHDNFIATAIQDFGPRPEVSSGLDKEQSTDQSAPRFAVPAQGRPLRPLSDERNRPGDDSIFLRDKPDYVTPKLAWHEPEEPVAESSSQPERIIIQPRPEPEPEPELDLGELDIPELHDEPIMLDEIPQSRRRPRRTWLWGTLCGLAGVALIAQFFVYNHASLSRNQQFRPVMETVCLLAGCELPARVDIDLMRSSNLVVRKHPEFPNALAIDVILYNRADFAQPFPLLRMIFTDPQGREIASRRFRPEEYLSGELAGANLMPQQTPIHVALSMLDPGQRATSYTLEFANP</sequence>
<evidence type="ECO:0000259" key="3">
    <source>
        <dbReference type="Pfam" id="PF13719"/>
    </source>
</evidence>
<dbReference type="InterPro" id="IPR011723">
    <property type="entry name" value="Znf/thioredoxin_put"/>
</dbReference>
<reference evidence="4" key="1">
    <citation type="journal article" date="2015" name="Nature">
        <title>Complex archaea that bridge the gap between prokaryotes and eukaryotes.</title>
        <authorList>
            <person name="Spang A."/>
            <person name="Saw J.H."/>
            <person name="Jorgensen S.L."/>
            <person name="Zaremba-Niedzwiedzka K."/>
            <person name="Martijn J."/>
            <person name="Lind A.E."/>
            <person name="van Eijk R."/>
            <person name="Schleper C."/>
            <person name="Guy L."/>
            <person name="Ettema T.J."/>
        </authorList>
    </citation>
    <scope>NUCLEOTIDE SEQUENCE</scope>
</reference>
<dbReference type="Pfam" id="PF11906">
    <property type="entry name" value="DUF3426"/>
    <property type="match status" value="1"/>
</dbReference>
<organism evidence="4">
    <name type="scientific">marine sediment metagenome</name>
    <dbReference type="NCBI Taxonomy" id="412755"/>
    <lineage>
        <taxon>unclassified sequences</taxon>
        <taxon>metagenomes</taxon>
        <taxon>ecological metagenomes</taxon>
    </lineage>
</organism>
<protein>
    <recommendedName>
        <fullName evidence="3">Zinc finger/thioredoxin putative domain-containing protein</fullName>
    </recommendedName>
</protein>
<dbReference type="EMBL" id="LAZR01000114">
    <property type="protein sequence ID" value="KKN89917.1"/>
    <property type="molecule type" value="Genomic_DNA"/>
</dbReference>
<feature type="domain" description="Zinc finger/thioredoxin putative" evidence="3">
    <location>
        <begin position="5"/>
        <end position="41"/>
    </location>
</feature>
<feature type="compositionally biased region" description="Basic and acidic residues" evidence="1">
    <location>
        <begin position="202"/>
        <end position="218"/>
    </location>
</feature>
<dbReference type="Pfam" id="PF13719">
    <property type="entry name" value="Zn_ribbon_5"/>
    <property type="match status" value="1"/>
</dbReference>
<dbReference type="AlphaFoldDB" id="A0A0F9UR00"/>
<name>A0A0F9UR00_9ZZZZ</name>
<evidence type="ECO:0000256" key="2">
    <source>
        <dbReference type="SAM" id="Phobius"/>
    </source>
</evidence>
<feature type="region of interest" description="Disordered" evidence="1">
    <location>
        <begin position="168"/>
        <end position="218"/>
    </location>
</feature>
<evidence type="ECO:0000313" key="4">
    <source>
        <dbReference type="EMBL" id="KKN89917.1"/>
    </source>
</evidence>
<accession>A0A0F9UR00</accession>
<feature type="transmembrane region" description="Helical" evidence="2">
    <location>
        <begin position="291"/>
        <end position="311"/>
    </location>
</feature>
<keyword evidence="2" id="KW-1133">Transmembrane helix</keyword>
<feature type="compositionally biased region" description="Acidic residues" evidence="1">
    <location>
        <begin position="114"/>
        <end position="133"/>
    </location>
</feature>
<comment type="caution">
    <text evidence="4">The sequence shown here is derived from an EMBL/GenBank/DDBJ whole genome shotgun (WGS) entry which is preliminary data.</text>
</comment>
<dbReference type="InterPro" id="IPR021834">
    <property type="entry name" value="DUF3426"/>
</dbReference>
<gene>
    <name evidence="4" type="ORF">LCGC14_0232940</name>
</gene>
<feature type="region of interest" description="Disordered" evidence="1">
    <location>
        <begin position="109"/>
        <end position="149"/>
    </location>
</feature>
<keyword evidence="2" id="KW-0812">Transmembrane</keyword>
<proteinExistence type="predicted"/>